<name>A0ABS2FYE2_9FIRM</name>
<comment type="caution">
    <text evidence="3">The sequence shown here is derived from an EMBL/GenBank/DDBJ whole genome shotgun (WGS) entry which is preliminary data.</text>
</comment>
<dbReference type="SMART" id="SM00530">
    <property type="entry name" value="HTH_XRE"/>
    <property type="match status" value="1"/>
</dbReference>
<dbReference type="Pfam" id="PF01381">
    <property type="entry name" value="HTH_3"/>
    <property type="match status" value="1"/>
</dbReference>
<evidence type="ECO:0000259" key="2">
    <source>
        <dbReference type="PROSITE" id="PS50943"/>
    </source>
</evidence>
<dbReference type="PROSITE" id="PS50943">
    <property type="entry name" value="HTH_CROC1"/>
    <property type="match status" value="1"/>
</dbReference>
<feature type="domain" description="HTH cro/C1-type" evidence="2">
    <location>
        <begin position="7"/>
        <end position="61"/>
    </location>
</feature>
<evidence type="ECO:0000313" key="4">
    <source>
        <dbReference type="Proteomes" id="UP000719500"/>
    </source>
</evidence>
<organism evidence="3 4">
    <name type="scientific">Oscillibacter valericigenes</name>
    <dbReference type="NCBI Taxonomy" id="351091"/>
    <lineage>
        <taxon>Bacteria</taxon>
        <taxon>Bacillati</taxon>
        <taxon>Bacillota</taxon>
        <taxon>Clostridia</taxon>
        <taxon>Eubacteriales</taxon>
        <taxon>Oscillospiraceae</taxon>
        <taxon>Oscillibacter</taxon>
    </lineage>
</organism>
<keyword evidence="4" id="KW-1185">Reference proteome</keyword>
<keyword evidence="1" id="KW-0238">DNA-binding</keyword>
<dbReference type="RefSeq" id="WP_204804988.1">
    <property type="nucleotide sequence ID" value="NZ_JACSNX010000019.1"/>
</dbReference>
<protein>
    <submittedName>
        <fullName evidence="3">Helix-turn-helix transcriptional regulator</fullName>
    </submittedName>
</protein>
<proteinExistence type="predicted"/>
<dbReference type="PANTHER" id="PTHR46558:SF14">
    <property type="entry name" value="HTH-TYPE TRANSCRIPTIONAL REGULATOR ANSR"/>
    <property type="match status" value="1"/>
</dbReference>
<dbReference type="InterPro" id="IPR010982">
    <property type="entry name" value="Lambda_DNA-bd_dom_sf"/>
</dbReference>
<dbReference type="SUPFAM" id="SSF47413">
    <property type="entry name" value="lambda repressor-like DNA-binding domains"/>
    <property type="match status" value="1"/>
</dbReference>
<gene>
    <name evidence="3" type="ORF">H9X91_10795</name>
</gene>
<accession>A0ABS2FYE2</accession>
<dbReference type="EMBL" id="JACSNX010000019">
    <property type="protein sequence ID" value="MBM6851922.1"/>
    <property type="molecule type" value="Genomic_DNA"/>
</dbReference>
<dbReference type="CDD" id="cd00093">
    <property type="entry name" value="HTH_XRE"/>
    <property type="match status" value="1"/>
</dbReference>
<evidence type="ECO:0000313" key="3">
    <source>
        <dbReference type="EMBL" id="MBM6851922.1"/>
    </source>
</evidence>
<sequence>MTFSEHLLYLREKRGLKQTDVAVAIGITERGYRNYERGSREPALSTLIALADFYDLSLDELVCRER</sequence>
<evidence type="ECO:0000256" key="1">
    <source>
        <dbReference type="ARBA" id="ARBA00023125"/>
    </source>
</evidence>
<dbReference type="InterPro" id="IPR001387">
    <property type="entry name" value="Cro/C1-type_HTH"/>
</dbReference>
<reference evidence="3 4" key="1">
    <citation type="journal article" date="2021" name="Sci. Rep.">
        <title>The distribution of antibiotic resistance genes in chicken gut microbiota commensals.</title>
        <authorList>
            <person name="Juricova H."/>
            <person name="Matiasovicova J."/>
            <person name="Kubasova T."/>
            <person name="Cejkova D."/>
            <person name="Rychlik I."/>
        </authorList>
    </citation>
    <scope>NUCLEOTIDE SEQUENCE [LARGE SCALE GENOMIC DNA]</scope>
    <source>
        <strain evidence="3 4">An411</strain>
    </source>
</reference>
<dbReference type="PANTHER" id="PTHR46558">
    <property type="entry name" value="TRACRIPTIONAL REGULATORY PROTEIN-RELATED-RELATED"/>
    <property type="match status" value="1"/>
</dbReference>
<dbReference type="Gene3D" id="1.10.260.40">
    <property type="entry name" value="lambda repressor-like DNA-binding domains"/>
    <property type="match status" value="1"/>
</dbReference>
<dbReference type="Proteomes" id="UP000719500">
    <property type="component" value="Unassembled WGS sequence"/>
</dbReference>